<name>A0A6G3MJ61_HENSL</name>
<sequence length="118" mass="13503">MSSLLIDLPSLQSAENLISLIHENDIDLLKFCLDKINTILPLYWPEFFESIIEIQNLAYNQNFIHKTLAALVAAKLFFYASDLDHALEFALLSDQLFDPYVSSEFNEAIMCILFVALQ</sequence>
<keyword evidence="2" id="KW-0647">Proteasome</keyword>
<feature type="domain" description="26S proteasome non-ATPase regulatory subunit 1/RPN2 N-terminal" evidence="1">
    <location>
        <begin position="13"/>
        <end position="111"/>
    </location>
</feature>
<dbReference type="GO" id="GO:0000502">
    <property type="term" value="C:proteasome complex"/>
    <property type="evidence" value="ECO:0007669"/>
    <property type="project" value="UniProtKB-KW"/>
</dbReference>
<dbReference type="AlphaFoldDB" id="A0A6G3MJ61"/>
<evidence type="ECO:0000313" key="2">
    <source>
        <dbReference type="EMBL" id="NDJ94001.1"/>
    </source>
</evidence>
<reference evidence="2" key="1">
    <citation type="submission" date="2018-11" db="EMBL/GenBank/DDBJ databases">
        <title>Henneguya salminicola genome and transcriptome.</title>
        <authorList>
            <person name="Yahalomi D."/>
            <person name="Atkinson S.D."/>
            <person name="Neuhof M."/>
            <person name="Chang E.S."/>
            <person name="Philippe H."/>
            <person name="Cartwright P."/>
            <person name="Bartholomew J.L."/>
            <person name="Huchon D."/>
        </authorList>
    </citation>
    <scope>NUCLEOTIDE SEQUENCE</scope>
    <source>
        <strain evidence="2">Hz1</strain>
        <tissue evidence="2">Whole</tissue>
    </source>
</reference>
<dbReference type="Pfam" id="PF21505">
    <property type="entry name" value="RPN2_N"/>
    <property type="match status" value="1"/>
</dbReference>
<organism evidence="2">
    <name type="scientific">Henneguya salminicola</name>
    <name type="common">Myxosporean</name>
    <dbReference type="NCBI Taxonomy" id="69463"/>
    <lineage>
        <taxon>Eukaryota</taxon>
        <taxon>Metazoa</taxon>
        <taxon>Cnidaria</taxon>
        <taxon>Myxozoa</taxon>
        <taxon>Myxosporea</taxon>
        <taxon>Bivalvulida</taxon>
        <taxon>Platysporina</taxon>
        <taxon>Myxobolidae</taxon>
        <taxon>Henneguya</taxon>
    </lineage>
</organism>
<accession>A0A6G3MJ61</accession>
<protein>
    <submittedName>
        <fullName evidence="2">26S proteasome non-ATPase regulatory subunit 1 (Trinotate prediction)</fullName>
    </submittedName>
</protein>
<evidence type="ECO:0000259" key="1">
    <source>
        <dbReference type="Pfam" id="PF21505"/>
    </source>
</evidence>
<proteinExistence type="predicted"/>
<dbReference type="EMBL" id="GHBP01006016">
    <property type="protein sequence ID" value="NDJ94001.1"/>
    <property type="molecule type" value="Transcribed_RNA"/>
</dbReference>
<dbReference type="InterPro" id="IPR048570">
    <property type="entry name" value="PSMD1_RPN2_N"/>
</dbReference>